<dbReference type="PANTHER" id="PTHR23427">
    <property type="entry name" value="SURFEIT LOCUS PROTEIN"/>
    <property type="match status" value="1"/>
</dbReference>
<dbReference type="STRING" id="319224.Sputcn32_3786"/>
<keyword evidence="3 6" id="KW-0812">Transmembrane</keyword>
<dbReference type="InterPro" id="IPR002994">
    <property type="entry name" value="Surf1/Shy1"/>
</dbReference>
<protein>
    <recommendedName>
        <fullName evidence="6">SURF1-like protein</fullName>
    </recommendedName>
</protein>
<feature type="transmembrane region" description="Helical" evidence="6">
    <location>
        <begin position="215"/>
        <end position="234"/>
    </location>
</feature>
<dbReference type="EMBL" id="CP000681">
    <property type="protein sequence ID" value="ABP77493.1"/>
    <property type="molecule type" value="Genomic_DNA"/>
</dbReference>
<name>A4YC10_SHEPC</name>
<evidence type="ECO:0000313" key="7">
    <source>
        <dbReference type="EMBL" id="ABP77493.1"/>
    </source>
</evidence>
<sequence length="251" mass="28297">MRYPYCLLNKLTVFLLILTVTVFVILVKLGLWQLHRGEEKALLLAQMESRQALAPLTFKQLLQKIHLEDVTGYRLSITASPANAQIWLLDNQVYQGQVGYLAFQALEVEPEKPWLLVELGFIAATSSRDELPQIEPLSGKLSLVGKLYQKQTNPLSHALMAEAGTHIRIQNLNIPEITQLVGHPLVTAVLQPDQLPNLELAHPWQPFPLSAQKHWGYALQWFSMAAVFAGLMLWQGVKYVKHHHSANSMGK</sequence>
<dbReference type="PANTHER" id="PTHR23427:SF2">
    <property type="entry name" value="SURFEIT LOCUS PROTEIN 1"/>
    <property type="match status" value="1"/>
</dbReference>
<gene>
    <name evidence="7" type="ordered locus">Sputcn32_3786</name>
</gene>
<evidence type="ECO:0000256" key="1">
    <source>
        <dbReference type="ARBA" id="ARBA00004370"/>
    </source>
</evidence>
<evidence type="ECO:0000256" key="5">
    <source>
        <dbReference type="ARBA" id="ARBA00023136"/>
    </source>
</evidence>
<proteinExistence type="inferred from homology"/>
<dbReference type="CDD" id="cd06662">
    <property type="entry name" value="SURF1"/>
    <property type="match status" value="1"/>
</dbReference>
<dbReference type="KEGG" id="spc:Sputcn32_3786"/>
<evidence type="ECO:0000256" key="6">
    <source>
        <dbReference type="RuleBase" id="RU363076"/>
    </source>
</evidence>
<dbReference type="GO" id="GO:0005886">
    <property type="term" value="C:plasma membrane"/>
    <property type="evidence" value="ECO:0007669"/>
    <property type="project" value="UniProtKB-SubCell"/>
</dbReference>
<evidence type="ECO:0000256" key="3">
    <source>
        <dbReference type="ARBA" id="ARBA00022692"/>
    </source>
</evidence>
<comment type="subcellular location">
    <subcellularLocation>
        <location evidence="6">Cell membrane</location>
        <topology evidence="6">Multi-pass membrane protein</topology>
    </subcellularLocation>
    <subcellularLocation>
        <location evidence="1">Membrane</location>
    </subcellularLocation>
</comment>
<dbReference type="Pfam" id="PF02104">
    <property type="entry name" value="SURF1"/>
    <property type="match status" value="1"/>
</dbReference>
<evidence type="ECO:0000256" key="4">
    <source>
        <dbReference type="ARBA" id="ARBA00022989"/>
    </source>
</evidence>
<organism evidence="7">
    <name type="scientific">Shewanella putrefaciens (strain CN-32 / ATCC BAA-453)</name>
    <dbReference type="NCBI Taxonomy" id="319224"/>
    <lineage>
        <taxon>Bacteria</taxon>
        <taxon>Pseudomonadati</taxon>
        <taxon>Pseudomonadota</taxon>
        <taxon>Gammaproteobacteria</taxon>
        <taxon>Alteromonadales</taxon>
        <taxon>Shewanellaceae</taxon>
        <taxon>Shewanella</taxon>
    </lineage>
</organism>
<keyword evidence="6" id="KW-1003">Cell membrane</keyword>
<accession>A4YC10</accession>
<dbReference type="AlphaFoldDB" id="A4YC10"/>
<feature type="transmembrane region" description="Helical" evidence="6">
    <location>
        <begin position="12"/>
        <end position="32"/>
    </location>
</feature>
<dbReference type="eggNOG" id="COG3346">
    <property type="taxonomic scope" value="Bacteria"/>
</dbReference>
<dbReference type="HOGENOM" id="CLU_047737_2_2_6"/>
<reference evidence="7" key="1">
    <citation type="submission" date="2007-04" db="EMBL/GenBank/DDBJ databases">
        <title>Complete sequence of Shewanella putrefaciens CN-32.</title>
        <authorList>
            <consortium name="US DOE Joint Genome Institute"/>
            <person name="Copeland A."/>
            <person name="Lucas S."/>
            <person name="Lapidus A."/>
            <person name="Barry K."/>
            <person name="Detter J.C."/>
            <person name="Glavina del Rio T."/>
            <person name="Hammon N."/>
            <person name="Israni S."/>
            <person name="Dalin E."/>
            <person name="Tice H."/>
            <person name="Pitluck S."/>
            <person name="Chain P."/>
            <person name="Malfatti S."/>
            <person name="Shin M."/>
            <person name="Vergez L."/>
            <person name="Schmutz J."/>
            <person name="Larimer F."/>
            <person name="Land M."/>
            <person name="Hauser L."/>
            <person name="Kyrpides N."/>
            <person name="Mikhailova N."/>
            <person name="Romine M.F."/>
            <person name="Fredrickson J."/>
            <person name="Tiedje J."/>
            <person name="Richardson P."/>
        </authorList>
    </citation>
    <scope>NUCLEOTIDE SEQUENCE [LARGE SCALE GENOMIC DNA]</scope>
    <source>
        <strain evidence="7">CN-32</strain>
    </source>
</reference>
<comment type="similarity">
    <text evidence="2 6">Belongs to the SURF1 family.</text>
</comment>
<evidence type="ECO:0000256" key="2">
    <source>
        <dbReference type="ARBA" id="ARBA00007165"/>
    </source>
</evidence>
<dbReference type="PROSITE" id="PS50895">
    <property type="entry name" value="SURF1"/>
    <property type="match status" value="1"/>
</dbReference>
<keyword evidence="4 6" id="KW-1133">Transmembrane helix</keyword>
<dbReference type="InterPro" id="IPR045214">
    <property type="entry name" value="Surf1/Surf4"/>
</dbReference>
<keyword evidence="5 6" id="KW-0472">Membrane</keyword>